<dbReference type="GO" id="GO:0016020">
    <property type="term" value="C:membrane"/>
    <property type="evidence" value="ECO:0007669"/>
    <property type="project" value="InterPro"/>
</dbReference>
<protein>
    <submittedName>
        <fullName evidence="7">Chloroplast ACPII-4</fullName>
    </submittedName>
</protein>
<feature type="binding site" description="axial binding residue" evidence="5">
    <location>
        <position position="87"/>
    </location>
    <ligand>
        <name>chlorophyll b</name>
        <dbReference type="ChEBI" id="CHEBI:61721"/>
        <label>1</label>
    </ligand>
    <ligandPart>
        <name>Mg</name>
        <dbReference type="ChEBI" id="CHEBI:25107"/>
    </ligandPart>
</feature>
<dbReference type="GO" id="GO:0009507">
    <property type="term" value="C:chloroplast"/>
    <property type="evidence" value="ECO:0007669"/>
    <property type="project" value="UniProtKB-SubCell"/>
</dbReference>
<keyword evidence="5" id="KW-0148">Chlorophyll</keyword>
<accession>A0AAU8MIW8</accession>
<feature type="binding site" evidence="5">
    <location>
        <position position="198"/>
    </location>
    <ligand>
        <name>chlorophyll a</name>
        <dbReference type="ChEBI" id="CHEBI:58416"/>
        <label>1</label>
    </ligand>
</feature>
<feature type="binding site" evidence="5">
    <location>
        <position position="82"/>
    </location>
    <ligand>
        <name>chlorophyll a</name>
        <dbReference type="ChEBI" id="CHEBI:58416"/>
        <label>1</label>
    </ligand>
</feature>
<feature type="binding site" evidence="5">
    <location>
        <position position="85"/>
    </location>
    <ligand>
        <name>chlorophyll a</name>
        <dbReference type="ChEBI" id="CHEBI:58416"/>
        <label>1</label>
    </ligand>
</feature>
<feature type="chain" id="PRO_5043437280" evidence="6">
    <location>
        <begin position="17"/>
        <end position="217"/>
    </location>
</feature>
<feature type="binding site" evidence="5">
    <location>
        <position position="181"/>
    </location>
    <ligand>
        <name>chlorophyll a</name>
        <dbReference type="ChEBI" id="CHEBI:58416"/>
        <label>1</label>
    </ligand>
</feature>
<dbReference type="AlphaFoldDB" id="A0AAU8MIW8"/>
<feature type="binding site" description="axial binding residue" evidence="5">
    <location>
        <position position="43"/>
    </location>
    <ligand>
        <name>chlorophyll b</name>
        <dbReference type="ChEBI" id="CHEBI:61721"/>
        <label>1</label>
    </ligand>
    <ligandPart>
        <name>Mg</name>
        <dbReference type="ChEBI" id="CHEBI:25107"/>
    </ligandPart>
</feature>
<evidence type="ECO:0000256" key="6">
    <source>
        <dbReference type="SAM" id="SignalP"/>
    </source>
</evidence>
<evidence type="ECO:0000256" key="5">
    <source>
        <dbReference type="PIRSR" id="PIRSR601344-1"/>
    </source>
</evidence>
<evidence type="ECO:0000256" key="1">
    <source>
        <dbReference type="ARBA" id="ARBA00004229"/>
    </source>
</evidence>
<organism evidence="7">
    <name type="scientific">Chroomonas placoidea</name>
    <dbReference type="NCBI Taxonomy" id="173977"/>
    <lineage>
        <taxon>Eukaryota</taxon>
        <taxon>Cryptophyceae</taxon>
        <taxon>Pyrenomonadales</taxon>
        <taxon>Chroomonadaceae</taxon>
        <taxon>Chroomonas</taxon>
    </lineage>
</organism>
<keyword evidence="3" id="KW-0602">Photosynthesis</keyword>
<keyword evidence="2" id="KW-0150">Chloroplast</keyword>
<feature type="binding site" evidence="5">
    <location>
        <position position="186"/>
    </location>
    <ligand>
        <name>chlorophyll a</name>
        <dbReference type="ChEBI" id="CHEBI:58416"/>
        <label>1</label>
    </ligand>
</feature>
<keyword evidence="5" id="KW-0157">Chromophore</keyword>
<dbReference type="InterPro" id="IPR001344">
    <property type="entry name" value="Chloro_AB-bd_pln"/>
</dbReference>
<dbReference type="Gene3D" id="1.10.3460.10">
    <property type="entry name" value="Chlorophyll a/b binding protein domain"/>
    <property type="match status" value="1"/>
</dbReference>
<dbReference type="EMBL" id="PP870029">
    <property type="protein sequence ID" value="XCO00678.1"/>
    <property type="molecule type" value="mRNA"/>
</dbReference>
<evidence type="ECO:0000256" key="2">
    <source>
        <dbReference type="ARBA" id="ARBA00022528"/>
    </source>
</evidence>
<evidence type="ECO:0000313" key="7">
    <source>
        <dbReference type="EMBL" id="XCO00678.1"/>
    </source>
</evidence>
<dbReference type="SUPFAM" id="SSF103511">
    <property type="entry name" value="Chlorophyll a-b binding protein"/>
    <property type="match status" value="1"/>
</dbReference>
<keyword evidence="6" id="KW-0732">Signal</keyword>
<keyword evidence="4" id="KW-0934">Plastid</keyword>
<proteinExistence type="evidence at transcript level"/>
<evidence type="ECO:0000256" key="3">
    <source>
        <dbReference type="ARBA" id="ARBA00022531"/>
    </source>
</evidence>
<dbReference type="Pfam" id="PF00504">
    <property type="entry name" value="Chloroa_b-bind"/>
    <property type="match status" value="1"/>
</dbReference>
<dbReference type="GO" id="GO:0016168">
    <property type="term" value="F:chlorophyll binding"/>
    <property type="evidence" value="ECO:0007669"/>
    <property type="project" value="UniProtKB-KW"/>
</dbReference>
<feature type="non-terminal residue" evidence="7">
    <location>
        <position position="217"/>
    </location>
</feature>
<dbReference type="GO" id="GO:0009765">
    <property type="term" value="P:photosynthesis, light harvesting"/>
    <property type="evidence" value="ECO:0007669"/>
    <property type="project" value="InterPro"/>
</dbReference>
<name>A0AAU8MIW8_9CRYP</name>
<sequence length="217" mass="23434">MLRTAILALCVAGASAFTASPALYKSASRKAAVSGMKMQDRSYAMPFLSRPPALDGSMAGDVGFDPLGFSNYFDLKWLREAELKHGRVCMLGCLGFLVQEQANLPLPGFDNKLATEAFFSVPAGGLWQIFFSLGAIEIITNKGKLTPGSMFTGGRAPGDLDFDPLNLSVDETALRRFELAELKHARLAMIGLGGMLHQMLLTKQAPIEQLTNFKSLA</sequence>
<evidence type="ECO:0000256" key="4">
    <source>
        <dbReference type="ARBA" id="ARBA00022640"/>
    </source>
</evidence>
<dbReference type="InterPro" id="IPR022796">
    <property type="entry name" value="Chloroa_b-bind"/>
</dbReference>
<reference evidence="7" key="1">
    <citation type="submission" date="2024-06" db="EMBL/GenBank/DDBJ databases">
        <authorList>
            <person name="Zhao L."/>
        </authorList>
    </citation>
    <scope>NUCLEOTIDE SEQUENCE</scope>
    <source>
        <strain evidence="7">T11</strain>
    </source>
</reference>
<feature type="signal peptide" evidence="6">
    <location>
        <begin position="1"/>
        <end position="16"/>
    </location>
</feature>
<comment type="subcellular location">
    <subcellularLocation>
        <location evidence="1">Plastid</location>
        <location evidence="1">Chloroplast</location>
    </subcellularLocation>
</comment>
<feature type="binding site" evidence="5">
    <location>
        <position position="70"/>
    </location>
    <ligand>
        <name>chlorophyll a</name>
        <dbReference type="ChEBI" id="CHEBI:58416"/>
        <label>1</label>
    </ligand>
</feature>
<dbReference type="PANTHER" id="PTHR21649">
    <property type="entry name" value="CHLOROPHYLL A/B BINDING PROTEIN"/>
    <property type="match status" value="1"/>
</dbReference>